<gene>
    <name evidence="1" type="ORF">GQ43DRAFT_441800</name>
</gene>
<name>A0A9P4JJF5_9PLEO</name>
<accession>A0A9P4JJF5</accession>
<dbReference type="Proteomes" id="UP000799536">
    <property type="component" value="Unassembled WGS sequence"/>
</dbReference>
<proteinExistence type="predicted"/>
<reference evidence="1" key="1">
    <citation type="journal article" date="2020" name="Stud. Mycol.">
        <title>101 Dothideomycetes genomes: a test case for predicting lifestyles and emergence of pathogens.</title>
        <authorList>
            <person name="Haridas S."/>
            <person name="Albert R."/>
            <person name="Binder M."/>
            <person name="Bloem J."/>
            <person name="Labutti K."/>
            <person name="Salamov A."/>
            <person name="Andreopoulos B."/>
            <person name="Baker S."/>
            <person name="Barry K."/>
            <person name="Bills G."/>
            <person name="Bluhm B."/>
            <person name="Cannon C."/>
            <person name="Castanera R."/>
            <person name="Culley D."/>
            <person name="Daum C."/>
            <person name="Ezra D."/>
            <person name="Gonzalez J."/>
            <person name="Henrissat B."/>
            <person name="Kuo A."/>
            <person name="Liang C."/>
            <person name="Lipzen A."/>
            <person name="Lutzoni F."/>
            <person name="Magnuson J."/>
            <person name="Mondo S."/>
            <person name="Nolan M."/>
            <person name="Ohm R."/>
            <person name="Pangilinan J."/>
            <person name="Park H.-J."/>
            <person name="Ramirez L."/>
            <person name="Alfaro M."/>
            <person name="Sun H."/>
            <person name="Tritt A."/>
            <person name="Yoshinaga Y."/>
            <person name="Zwiers L.-H."/>
            <person name="Turgeon B."/>
            <person name="Goodwin S."/>
            <person name="Spatafora J."/>
            <person name="Crous P."/>
            <person name="Grigoriev I."/>
        </authorList>
    </citation>
    <scope>NUCLEOTIDE SEQUENCE</scope>
    <source>
        <strain evidence="1">ATCC 74209</strain>
    </source>
</reference>
<keyword evidence="2" id="KW-1185">Reference proteome</keyword>
<dbReference type="EMBL" id="ML994034">
    <property type="protein sequence ID" value="KAF2200205.1"/>
    <property type="molecule type" value="Genomic_DNA"/>
</dbReference>
<sequence>MPIHLNPTIQPPLSRRGTGPGLVLLVHGASPQSSNWEKTLDPPPVQKWAEEGFAVVELRQVTIEDAEEDGFTAVESALQQAVSNLMDCKNCEINGKEGEGVGFICRSFLRIICLGRVFGVAVCRRILPLL</sequence>
<evidence type="ECO:0000313" key="2">
    <source>
        <dbReference type="Proteomes" id="UP000799536"/>
    </source>
</evidence>
<dbReference type="AlphaFoldDB" id="A0A9P4JJF5"/>
<organism evidence="1 2">
    <name type="scientific">Delitschia confertaspora ATCC 74209</name>
    <dbReference type="NCBI Taxonomy" id="1513339"/>
    <lineage>
        <taxon>Eukaryota</taxon>
        <taxon>Fungi</taxon>
        <taxon>Dikarya</taxon>
        <taxon>Ascomycota</taxon>
        <taxon>Pezizomycotina</taxon>
        <taxon>Dothideomycetes</taxon>
        <taxon>Pleosporomycetidae</taxon>
        <taxon>Pleosporales</taxon>
        <taxon>Delitschiaceae</taxon>
        <taxon>Delitschia</taxon>
    </lineage>
</organism>
<dbReference type="OrthoDB" id="3563468at2759"/>
<comment type="caution">
    <text evidence="1">The sequence shown here is derived from an EMBL/GenBank/DDBJ whole genome shotgun (WGS) entry which is preliminary data.</text>
</comment>
<evidence type="ECO:0000313" key="1">
    <source>
        <dbReference type="EMBL" id="KAF2200205.1"/>
    </source>
</evidence>
<protein>
    <submittedName>
        <fullName evidence="1">Uncharacterized protein</fullName>
    </submittedName>
</protein>